<name>A0A5E4C4U4_MARMO</name>
<gene>
    <name evidence="2" type="ORF">MONAX_5E001209</name>
</gene>
<sequence>YVTNTATFLQTDTPPAHSTTVFIFVASWLSCDAQDMVLSLTCRTARPRKEEEEDEGKGRGERIERKKKGK</sequence>
<evidence type="ECO:0000313" key="3">
    <source>
        <dbReference type="Proteomes" id="UP000335636"/>
    </source>
</evidence>
<keyword evidence="3" id="KW-1185">Reference proteome</keyword>
<feature type="non-terminal residue" evidence="2">
    <location>
        <position position="70"/>
    </location>
</feature>
<proteinExistence type="predicted"/>
<organism evidence="2 3">
    <name type="scientific">Marmota monax</name>
    <name type="common">Woodchuck</name>
    <dbReference type="NCBI Taxonomy" id="9995"/>
    <lineage>
        <taxon>Eukaryota</taxon>
        <taxon>Metazoa</taxon>
        <taxon>Chordata</taxon>
        <taxon>Craniata</taxon>
        <taxon>Vertebrata</taxon>
        <taxon>Euteleostomi</taxon>
        <taxon>Mammalia</taxon>
        <taxon>Eutheria</taxon>
        <taxon>Euarchontoglires</taxon>
        <taxon>Glires</taxon>
        <taxon>Rodentia</taxon>
        <taxon>Sciuromorpha</taxon>
        <taxon>Sciuridae</taxon>
        <taxon>Xerinae</taxon>
        <taxon>Marmotini</taxon>
        <taxon>Marmota</taxon>
    </lineage>
</organism>
<comment type="caution">
    <text evidence="2">The sequence shown here is derived from an EMBL/GenBank/DDBJ whole genome shotgun (WGS) entry which is preliminary data.</text>
</comment>
<dbReference type="AlphaFoldDB" id="A0A5E4C4U4"/>
<dbReference type="Proteomes" id="UP000335636">
    <property type="component" value="Unassembled WGS sequence"/>
</dbReference>
<feature type="non-terminal residue" evidence="2">
    <location>
        <position position="1"/>
    </location>
</feature>
<feature type="region of interest" description="Disordered" evidence="1">
    <location>
        <begin position="44"/>
        <end position="70"/>
    </location>
</feature>
<accession>A0A5E4C4U4</accession>
<protein>
    <submittedName>
        <fullName evidence="2">Uncharacterized protein</fullName>
    </submittedName>
</protein>
<dbReference type="EMBL" id="CABDUW010000925">
    <property type="protein sequence ID" value="VTJ76927.1"/>
    <property type="molecule type" value="Genomic_DNA"/>
</dbReference>
<reference evidence="2" key="1">
    <citation type="submission" date="2019-04" db="EMBL/GenBank/DDBJ databases">
        <authorList>
            <person name="Alioto T."/>
            <person name="Alioto T."/>
        </authorList>
    </citation>
    <scope>NUCLEOTIDE SEQUENCE [LARGE SCALE GENOMIC DNA]</scope>
</reference>
<evidence type="ECO:0000313" key="2">
    <source>
        <dbReference type="EMBL" id="VTJ76927.1"/>
    </source>
</evidence>
<evidence type="ECO:0000256" key="1">
    <source>
        <dbReference type="SAM" id="MobiDB-lite"/>
    </source>
</evidence>